<dbReference type="Gene3D" id="3.40.50.200">
    <property type="entry name" value="Peptidase S8/S53 domain"/>
    <property type="match status" value="1"/>
</dbReference>
<reference evidence="11 12" key="1">
    <citation type="submission" date="2014-03" db="EMBL/GenBank/DDBJ databases">
        <title>Genomics of Bifidobacteria.</title>
        <authorList>
            <person name="Ventura M."/>
            <person name="Milani C."/>
            <person name="Lugli G.A."/>
        </authorList>
    </citation>
    <scope>NUCLEOTIDE SEQUENCE [LARGE SCALE GENOMIC DNA]</scope>
    <source>
        <strain evidence="11 12">LMG 21775</strain>
    </source>
</reference>
<dbReference type="PANTHER" id="PTHR14218:SF15">
    <property type="entry name" value="TRIPEPTIDYL-PEPTIDASE 1"/>
    <property type="match status" value="1"/>
</dbReference>
<dbReference type="SUPFAM" id="SSF52743">
    <property type="entry name" value="Subtilisin-like"/>
    <property type="match status" value="1"/>
</dbReference>
<evidence type="ECO:0000256" key="9">
    <source>
        <dbReference type="SAM" id="SignalP"/>
    </source>
</evidence>
<feature type="chain" id="PRO_5038857781" evidence="9">
    <location>
        <begin position="24"/>
        <end position="612"/>
    </location>
</feature>
<evidence type="ECO:0000256" key="3">
    <source>
        <dbReference type="ARBA" id="ARBA00022723"/>
    </source>
</evidence>
<dbReference type="PROSITE" id="PS00138">
    <property type="entry name" value="SUBTILASE_SER"/>
    <property type="match status" value="1"/>
</dbReference>
<keyword evidence="12" id="KW-1185">Reference proteome</keyword>
<feature type="compositionally biased region" description="Low complexity" evidence="8">
    <location>
        <begin position="47"/>
        <end position="58"/>
    </location>
</feature>
<dbReference type="InterPro" id="IPR000209">
    <property type="entry name" value="Peptidase_S8/S53_dom"/>
</dbReference>
<dbReference type="EC" id="3.4.21.100" evidence="11"/>
<dbReference type="GO" id="GO:0004252">
    <property type="term" value="F:serine-type endopeptidase activity"/>
    <property type="evidence" value="ECO:0007669"/>
    <property type="project" value="InterPro"/>
</dbReference>
<keyword evidence="3" id="KW-0479">Metal-binding</keyword>
<dbReference type="Pfam" id="PF00082">
    <property type="entry name" value="Peptidase_S8"/>
    <property type="match status" value="1"/>
</dbReference>
<dbReference type="eggNOG" id="COG4934">
    <property type="taxonomic scope" value="Bacteria"/>
</dbReference>
<evidence type="ECO:0000256" key="1">
    <source>
        <dbReference type="ARBA" id="ARBA00001913"/>
    </source>
</evidence>
<organism evidence="11 12">
    <name type="scientific">Bifidobacterium psychraerophilum</name>
    <dbReference type="NCBI Taxonomy" id="218140"/>
    <lineage>
        <taxon>Bacteria</taxon>
        <taxon>Bacillati</taxon>
        <taxon>Actinomycetota</taxon>
        <taxon>Actinomycetes</taxon>
        <taxon>Bifidobacteriales</taxon>
        <taxon>Bifidobacteriaceae</taxon>
        <taxon>Bifidobacterium</taxon>
    </lineage>
</organism>
<keyword evidence="4 11" id="KW-0378">Hydrolase</keyword>
<dbReference type="GO" id="GO:0006508">
    <property type="term" value="P:proteolysis"/>
    <property type="evidence" value="ECO:0007669"/>
    <property type="project" value="UniProtKB-KW"/>
</dbReference>
<evidence type="ECO:0000256" key="4">
    <source>
        <dbReference type="ARBA" id="ARBA00022801"/>
    </source>
</evidence>
<feature type="signal peptide" evidence="9">
    <location>
        <begin position="1"/>
        <end position="23"/>
    </location>
</feature>
<evidence type="ECO:0000313" key="12">
    <source>
        <dbReference type="Proteomes" id="UP000029050"/>
    </source>
</evidence>
<keyword evidence="2" id="KW-0645">Protease</keyword>
<dbReference type="InterPro" id="IPR015366">
    <property type="entry name" value="S53_propep"/>
</dbReference>
<feature type="region of interest" description="Disordered" evidence="8">
    <location>
        <begin position="29"/>
        <end position="69"/>
    </location>
</feature>
<dbReference type="PANTHER" id="PTHR14218">
    <property type="entry name" value="PROTEASE S8 TRIPEPTIDYL PEPTIDASE I CLN2"/>
    <property type="match status" value="1"/>
</dbReference>
<dbReference type="InterPro" id="IPR030400">
    <property type="entry name" value="Sedolisin_dom"/>
</dbReference>
<dbReference type="InterPro" id="IPR023828">
    <property type="entry name" value="Peptidase_S8_Ser-AS"/>
</dbReference>
<dbReference type="GO" id="GO:0008240">
    <property type="term" value="F:tripeptidyl-peptidase activity"/>
    <property type="evidence" value="ECO:0007669"/>
    <property type="project" value="TreeGrafter"/>
</dbReference>
<evidence type="ECO:0000313" key="11">
    <source>
        <dbReference type="EMBL" id="KFI81367.1"/>
    </source>
</evidence>
<keyword evidence="6" id="KW-0106">Calcium</keyword>
<evidence type="ECO:0000256" key="7">
    <source>
        <dbReference type="ARBA" id="ARBA00023145"/>
    </source>
</evidence>
<comment type="cofactor">
    <cofactor evidence="1">
        <name>Ca(2+)</name>
        <dbReference type="ChEBI" id="CHEBI:29108"/>
    </cofactor>
</comment>
<dbReference type="AlphaFoldDB" id="A0A087CDL7"/>
<dbReference type="InterPro" id="IPR036852">
    <property type="entry name" value="Peptidase_S8/S53_dom_sf"/>
</dbReference>
<dbReference type="STRING" id="218140.BPSY_1775"/>
<keyword evidence="5" id="KW-0720">Serine protease</keyword>
<dbReference type="InterPro" id="IPR050819">
    <property type="entry name" value="Tripeptidyl-peptidase_I"/>
</dbReference>
<feature type="region of interest" description="Disordered" evidence="8">
    <location>
        <begin position="381"/>
        <end position="422"/>
    </location>
</feature>
<name>A0A087CDL7_9BIFI</name>
<dbReference type="OrthoDB" id="3480681at2"/>
<protein>
    <submittedName>
        <fullName evidence="11">Peptidase</fullName>
        <ecNumber evidence="11">3.4.21.100</ecNumber>
    </submittedName>
</protein>
<dbReference type="GeneID" id="98300970"/>
<dbReference type="GO" id="GO:0046872">
    <property type="term" value="F:metal ion binding"/>
    <property type="evidence" value="ECO:0007669"/>
    <property type="project" value="UniProtKB-KW"/>
</dbReference>
<dbReference type="RefSeq" id="WP_051921879.1">
    <property type="nucleotide sequence ID" value="NZ_JGZI01000010.1"/>
</dbReference>
<dbReference type="CDD" id="cd04056">
    <property type="entry name" value="Peptidases_S53"/>
    <property type="match status" value="1"/>
</dbReference>
<evidence type="ECO:0000256" key="5">
    <source>
        <dbReference type="ARBA" id="ARBA00022825"/>
    </source>
</evidence>
<evidence type="ECO:0000259" key="10">
    <source>
        <dbReference type="PROSITE" id="PS51695"/>
    </source>
</evidence>
<sequence>MRLKRSFAGGVACIAVLASLSAAQGSAFGGSTLNDPKGPVPYARQVSTSSTRRTLSGTAPEWSRQGTQVHDDRSITATLILREDTSSSQLTSLRAWLSSQGLTVDRIHQNISALGISGQRSAVAQAFDTTFVQRRHEGRQAVAPSRDLSVPADLSMVQSVAGLVDTDAALPATTASPAQRSTQGNAASTQVSDDCAAYWGEKLSSQWPTSVNVTYRSNALCGYGPEQLRAIHELPASATGKGSRIAIVAAYDDATVEANTNTYFAKVGAQTFRSGQYTHHAPDSPDESRCGGSAAWTTEQHLDVQAAHAIAPDADIEYWGANDCSTNSLYLRILDAVESPSTPDVISLSFGAQEELDTDGDRALLNRVLVEAGSRDISVFASTGNDGDYTNAGDHQGEADVASPASSPYVTAVGGTSTGLNADNTIEVESGWETQTRFARNGAIIPPGFIYGAGGGESKYYTRPTWQKSLSKSGNGRLLPDVSSLADPNTGFTVYSPSDGTVEYEAHGGTSLATPMVAATVAVAKASSGVKVGLATPYLYSMAGSQAIRDVRPASAATWYRRGADTGQLWLETLYMWDVKPQSLQSSEGWDPVTGLGVPTGAAFLKQFGAQR</sequence>
<accession>A0A087CDL7</accession>
<dbReference type="PROSITE" id="PS51695">
    <property type="entry name" value="SEDOLISIN"/>
    <property type="match status" value="1"/>
</dbReference>
<dbReference type="EMBL" id="JGZI01000010">
    <property type="protein sequence ID" value="KFI81367.1"/>
    <property type="molecule type" value="Genomic_DNA"/>
</dbReference>
<keyword evidence="7" id="KW-0865">Zymogen</keyword>
<dbReference type="Proteomes" id="UP000029050">
    <property type="component" value="Unassembled WGS sequence"/>
</dbReference>
<feature type="compositionally biased region" description="Polar residues" evidence="8">
    <location>
        <begin position="404"/>
        <end position="422"/>
    </location>
</feature>
<dbReference type="Pfam" id="PF09286">
    <property type="entry name" value="Pro-kuma_activ"/>
    <property type="match status" value="1"/>
</dbReference>
<evidence type="ECO:0000256" key="6">
    <source>
        <dbReference type="ARBA" id="ARBA00022837"/>
    </source>
</evidence>
<evidence type="ECO:0000256" key="2">
    <source>
        <dbReference type="ARBA" id="ARBA00022670"/>
    </source>
</evidence>
<feature type="domain" description="Peptidase S53" evidence="10">
    <location>
        <begin position="222"/>
        <end position="611"/>
    </location>
</feature>
<gene>
    <name evidence="11" type="ORF">BPSY_1775</name>
</gene>
<dbReference type="SUPFAM" id="SSF54897">
    <property type="entry name" value="Protease propeptides/inhibitors"/>
    <property type="match status" value="1"/>
</dbReference>
<dbReference type="SMART" id="SM00944">
    <property type="entry name" value="Pro-kuma_activ"/>
    <property type="match status" value="1"/>
</dbReference>
<proteinExistence type="predicted"/>
<evidence type="ECO:0000256" key="8">
    <source>
        <dbReference type="SAM" id="MobiDB-lite"/>
    </source>
</evidence>
<comment type="caution">
    <text evidence="11">The sequence shown here is derived from an EMBL/GenBank/DDBJ whole genome shotgun (WGS) entry which is preliminary data.</text>
</comment>
<keyword evidence="9" id="KW-0732">Signal</keyword>